<gene>
    <name evidence="2" type="ORF">AVDCRST_MAG16-2526</name>
</gene>
<feature type="non-terminal residue" evidence="2">
    <location>
        <position position="387"/>
    </location>
</feature>
<feature type="region of interest" description="Disordered" evidence="1">
    <location>
        <begin position="169"/>
        <end position="299"/>
    </location>
</feature>
<feature type="region of interest" description="Disordered" evidence="1">
    <location>
        <begin position="1"/>
        <end position="52"/>
    </location>
</feature>
<name>A0A6J4MAE0_9ACTN</name>
<protein>
    <submittedName>
        <fullName evidence="2">Uncharacterized protein</fullName>
    </submittedName>
</protein>
<feature type="compositionally biased region" description="Low complexity" evidence="1">
    <location>
        <begin position="70"/>
        <end position="101"/>
    </location>
</feature>
<evidence type="ECO:0000313" key="2">
    <source>
        <dbReference type="EMBL" id="CAA9354167.1"/>
    </source>
</evidence>
<feature type="compositionally biased region" description="Basic residues" evidence="1">
    <location>
        <begin position="272"/>
        <end position="285"/>
    </location>
</feature>
<evidence type="ECO:0000256" key="1">
    <source>
        <dbReference type="SAM" id="MobiDB-lite"/>
    </source>
</evidence>
<sequence>ALRQGLPGVAHRCERLPATGSPPAARRSAHAGGGRGPRLPRGAHPGAVGAARRLRRRRRLLRAQRLPHHLAAAARARPQRAVGPAPLLRPAPVAALPGADPRVGRRRRGDRPGAGRLRPGARQPGRGAGRAGVRHELVVRARADRRPVPARAHLVAVGRGALLPAVAAAAAGRAAPRREPAGRRRDRGAGERLADAAAPDRRRPRPALLPARLPLRPDPDRVRARRAPGPARRAGAAAARVQRVGRPGRARGHRGRGPARSPPGRVVLARRSAGHRGGRGRRHRPPGAARRQPAVAGPALGPAARAGAVVVRHLPVAPAAHAPGAAGARREPRDHPRRRSAGRPGRGRVVPLRRAAAAAAFAPDAPGRCPRRRGTGPHAGAQPLGRL</sequence>
<feature type="compositionally biased region" description="Basic and acidic residues" evidence="1">
    <location>
        <begin position="176"/>
        <end position="201"/>
    </location>
</feature>
<proteinExistence type="predicted"/>
<accession>A0A6J4MAE0</accession>
<dbReference type="EMBL" id="CADCUE010000238">
    <property type="protein sequence ID" value="CAA9354167.1"/>
    <property type="molecule type" value="Genomic_DNA"/>
</dbReference>
<feature type="compositionally biased region" description="Low complexity" evidence="1">
    <location>
        <begin position="347"/>
        <end position="368"/>
    </location>
</feature>
<organism evidence="2">
    <name type="scientific">uncultured Frankineae bacterium</name>
    <dbReference type="NCBI Taxonomy" id="437475"/>
    <lineage>
        <taxon>Bacteria</taxon>
        <taxon>Bacillati</taxon>
        <taxon>Actinomycetota</taxon>
        <taxon>Actinomycetes</taxon>
        <taxon>Frankiales</taxon>
        <taxon>environmental samples</taxon>
    </lineage>
</organism>
<feature type="compositionally biased region" description="Low complexity" evidence="1">
    <location>
        <begin position="258"/>
        <end position="271"/>
    </location>
</feature>
<feature type="region of interest" description="Disordered" evidence="1">
    <location>
        <begin position="320"/>
        <end position="387"/>
    </location>
</feature>
<feature type="non-terminal residue" evidence="2">
    <location>
        <position position="1"/>
    </location>
</feature>
<feature type="compositionally biased region" description="Low complexity" evidence="1">
    <location>
        <begin position="37"/>
        <end position="51"/>
    </location>
</feature>
<dbReference type="AlphaFoldDB" id="A0A6J4MAE0"/>
<feature type="compositionally biased region" description="Low complexity" evidence="1">
    <location>
        <begin position="227"/>
        <end position="245"/>
    </location>
</feature>
<feature type="region of interest" description="Disordered" evidence="1">
    <location>
        <begin position="70"/>
        <end position="134"/>
    </location>
</feature>
<feature type="compositionally biased region" description="Low complexity" evidence="1">
    <location>
        <begin position="114"/>
        <end position="125"/>
    </location>
</feature>
<feature type="compositionally biased region" description="Low complexity" evidence="1">
    <location>
        <begin position="286"/>
        <end position="299"/>
    </location>
</feature>
<feature type="compositionally biased region" description="Basic residues" evidence="1">
    <location>
        <begin position="246"/>
        <end position="257"/>
    </location>
</feature>
<reference evidence="2" key="1">
    <citation type="submission" date="2020-02" db="EMBL/GenBank/DDBJ databases">
        <authorList>
            <person name="Meier V. D."/>
        </authorList>
    </citation>
    <scope>NUCLEOTIDE SEQUENCE</scope>
    <source>
        <strain evidence="2">AVDCRST_MAG16</strain>
    </source>
</reference>